<proteinExistence type="predicted"/>
<evidence type="ECO:0000313" key="3">
    <source>
        <dbReference type="Proteomes" id="UP000030693"/>
    </source>
</evidence>
<evidence type="ECO:0000256" key="1">
    <source>
        <dbReference type="SAM" id="SignalP"/>
    </source>
</evidence>
<dbReference type="EMBL" id="KB932218">
    <property type="protein sequence ID" value="KCV67466.1"/>
    <property type="molecule type" value="Genomic_DNA"/>
</dbReference>
<evidence type="ECO:0000313" key="2">
    <source>
        <dbReference type="EMBL" id="KCV67466.1"/>
    </source>
</evidence>
<protein>
    <submittedName>
        <fullName evidence="2">Uncharacterized protein</fullName>
    </submittedName>
</protein>
<organism evidence="2">
    <name type="scientific">Fonticula alba</name>
    <name type="common">Slime mold</name>
    <dbReference type="NCBI Taxonomy" id="691883"/>
    <lineage>
        <taxon>Eukaryota</taxon>
        <taxon>Rotosphaerida</taxon>
        <taxon>Fonticulaceae</taxon>
        <taxon>Fonticula</taxon>
    </lineage>
</organism>
<gene>
    <name evidence="2" type="ORF">H696_06105</name>
</gene>
<feature type="signal peptide" evidence="1">
    <location>
        <begin position="1"/>
        <end position="21"/>
    </location>
</feature>
<keyword evidence="1" id="KW-0732">Signal</keyword>
<dbReference type="AlphaFoldDB" id="A0A058Z048"/>
<sequence>MPAILGRLLLLLMLAVGYSASQPAMKLSATWPAFHLLTILKDPSQEAINPKTNIRFCDFFNSQSLLLHSADGFDDLAYQSSFYNIATSPEARSGRQASRPREFLIGPHGKHAHTCYSYPFARRPLVPFSRDMYFLSLDKPNVDEAMAMGERLVFPREGFIVHEVQVSDLSAMVVGTTAAGRPFALAVNAVMGRLEFSFLQEYYEKHTSLMSDFEGFTFLQATDLDGDGLVDAVTVAWLSDAANTNAQAACATPQMAALALGHLPTAMGGRARARARRGLVDAVTVAWLSDAVNTNAQAACATPQMAALALGQCVAAAEWPHGEQEAPAEAAMSADRRQRGLYWLSRLGEAALEPNQPADVSLLLALPADMEVGQLLVGDFDGDGRASDVAVVSGPFTSGPPRVILLLTSDLASPMTIFLSDMAEGDPAFLAGHRESSCC</sequence>
<name>A0A058Z048_FONAL</name>
<dbReference type="GeneID" id="20530830"/>
<feature type="chain" id="PRO_5001571597" evidence="1">
    <location>
        <begin position="22"/>
        <end position="439"/>
    </location>
</feature>
<dbReference type="RefSeq" id="XP_009498142.1">
    <property type="nucleotide sequence ID" value="XM_009499867.1"/>
</dbReference>
<accession>A0A058Z048</accession>
<dbReference type="Proteomes" id="UP000030693">
    <property type="component" value="Unassembled WGS sequence"/>
</dbReference>
<reference evidence="2" key="1">
    <citation type="submission" date="2013-04" db="EMBL/GenBank/DDBJ databases">
        <title>The Genome Sequence of Fonticula alba ATCC 38817.</title>
        <authorList>
            <consortium name="The Broad Institute Genomics Platform"/>
            <person name="Russ C."/>
            <person name="Cuomo C."/>
            <person name="Burger G."/>
            <person name="Gray M.W."/>
            <person name="Holland P.W.H."/>
            <person name="King N."/>
            <person name="Lang F.B.F."/>
            <person name="Roger A.J."/>
            <person name="Ruiz-Trillo I."/>
            <person name="Brown M."/>
            <person name="Walker B."/>
            <person name="Young S."/>
            <person name="Zeng Q."/>
            <person name="Gargeya S."/>
            <person name="Fitzgerald M."/>
            <person name="Haas B."/>
            <person name="Abouelleil A."/>
            <person name="Allen A.W."/>
            <person name="Alvarado L."/>
            <person name="Arachchi H.M."/>
            <person name="Berlin A.M."/>
            <person name="Chapman S.B."/>
            <person name="Gainer-Dewar J."/>
            <person name="Goldberg J."/>
            <person name="Griggs A."/>
            <person name="Gujja S."/>
            <person name="Hansen M."/>
            <person name="Howarth C."/>
            <person name="Imamovic A."/>
            <person name="Ireland A."/>
            <person name="Larimer J."/>
            <person name="McCowan C."/>
            <person name="Murphy C."/>
            <person name="Pearson M."/>
            <person name="Poon T.W."/>
            <person name="Priest M."/>
            <person name="Roberts A."/>
            <person name="Saif S."/>
            <person name="Shea T."/>
            <person name="Sisk P."/>
            <person name="Sykes S."/>
            <person name="Wortman J."/>
            <person name="Nusbaum C."/>
            <person name="Birren B."/>
        </authorList>
    </citation>
    <scope>NUCLEOTIDE SEQUENCE [LARGE SCALE GENOMIC DNA]</scope>
    <source>
        <strain evidence="2">ATCC 38817</strain>
    </source>
</reference>
<keyword evidence="3" id="KW-1185">Reference proteome</keyword>